<feature type="compositionally biased region" description="Low complexity" evidence="1">
    <location>
        <begin position="285"/>
        <end position="294"/>
    </location>
</feature>
<feature type="compositionally biased region" description="Acidic residues" evidence="1">
    <location>
        <begin position="305"/>
        <end position="315"/>
    </location>
</feature>
<evidence type="ECO:0000256" key="1">
    <source>
        <dbReference type="SAM" id="MobiDB-lite"/>
    </source>
</evidence>
<sequence>MSASRDRRSSPEPSSSTSPVSYVYCKPTVLQTDGYAYGKTNLEGAGVDSVSVTRVASGRWAELPEIMCTCLRRDVQGRTVEAEEAASGIGTYVGSCVCVARLLPGSAKVWSYGVVTDYTWNGRGLLHVCFGADSSSIEFNTSELQVLPLPVYALRPCAGVPVLTLMGAEMRSRHGAVLDHFNGTGCRASRNSASILRKVGVAPVDETTMIPVFDFSRCCVQSTSLKYVLDFSYYHGNSRRRPQSVILGATILDEPQRTSTTVTQVQETLGAVEEEVTGQAAAQMTPAPRTTSAARTEFLPGQLSDSDDSDGEETDPAPLQEVTLLPSAERKRPLEVAMTESGETASLKLLKRSYSDNPSMLRSIDQLIALRASSVSAGAVSDVIGPTISPSGKSKQQFQPSVLQRSIHRHLVTVTESFRRDYAASHDMADFSRAAVLPATRNPTELGCIIDALDGLDSVVSRVYLPYVSELVMAARKMVVRLKSQEGFSNHVARKELVYWINECFKQFRGFLALHRTEEALSVCVQFSAADPSFVLVTQIITAASIAELRQLQQTQPMAKQPPPAPGPQNTKYLKAKSPASDDRPPVPQAVLTALPKLNGKSLCMRYLANLPCPSRLDRCYARRRGHFNPGSLPAIVYDFIRDTYGGLKKEFSAVTHEPTEQ</sequence>
<dbReference type="Proteomes" id="UP000488956">
    <property type="component" value="Unassembled WGS sequence"/>
</dbReference>
<evidence type="ECO:0000313" key="2">
    <source>
        <dbReference type="EMBL" id="KAE9080201.1"/>
    </source>
</evidence>
<feature type="region of interest" description="Disordered" evidence="1">
    <location>
        <begin position="1"/>
        <end position="20"/>
    </location>
</feature>
<gene>
    <name evidence="3" type="ORF">PF004_g21015</name>
    <name evidence="2" type="ORF">PF010_g22469</name>
</gene>
<evidence type="ECO:0000313" key="5">
    <source>
        <dbReference type="Proteomes" id="UP000488956"/>
    </source>
</evidence>
<feature type="region of interest" description="Disordered" evidence="1">
    <location>
        <begin position="275"/>
        <end position="294"/>
    </location>
</feature>
<dbReference type="Proteomes" id="UP000476176">
    <property type="component" value="Unassembled WGS sequence"/>
</dbReference>
<evidence type="ECO:0000313" key="3">
    <source>
        <dbReference type="EMBL" id="KAE9193444.1"/>
    </source>
</evidence>
<feature type="region of interest" description="Disordered" evidence="1">
    <location>
        <begin position="554"/>
        <end position="588"/>
    </location>
</feature>
<evidence type="ECO:0000313" key="4">
    <source>
        <dbReference type="Proteomes" id="UP000476176"/>
    </source>
</evidence>
<dbReference type="EMBL" id="QXFX01002144">
    <property type="protein sequence ID" value="KAE9080201.1"/>
    <property type="molecule type" value="Genomic_DNA"/>
</dbReference>
<comment type="caution">
    <text evidence="2">The sequence shown here is derived from an EMBL/GenBank/DDBJ whole genome shotgun (WGS) entry which is preliminary data.</text>
</comment>
<name>A0A6G0K8H7_9STRA</name>
<dbReference type="EMBL" id="QXGC01001940">
    <property type="protein sequence ID" value="KAE9193444.1"/>
    <property type="molecule type" value="Genomic_DNA"/>
</dbReference>
<dbReference type="AlphaFoldDB" id="A0A6G0K8H7"/>
<reference evidence="4 5" key="1">
    <citation type="submission" date="2018-09" db="EMBL/GenBank/DDBJ databases">
        <title>Genomic investigation of the strawberry pathogen Phytophthora fragariae indicates pathogenicity is determined by transcriptional variation in three key races.</title>
        <authorList>
            <person name="Adams T.M."/>
            <person name="Armitage A.D."/>
            <person name="Sobczyk M.K."/>
            <person name="Bates H.J."/>
            <person name="Dunwell J.M."/>
            <person name="Nellist C.F."/>
            <person name="Harrison R.J."/>
        </authorList>
    </citation>
    <scope>NUCLEOTIDE SEQUENCE [LARGE SCALE GENOMIC DNA]</scope>
    <source>
        <strain evidence="3 4">BC-23</strain>
        <strain evidence="2 5">ONT-3</strain>
    </source>
</reference>
<organism evidence="2 5">
    <name type="scientific">Phytophthora fragariae</name>
    <dbReference type="NCBI Taxonomy" id="53985"/>
    <lineage>
        <taxon>Eukaryota</taxon>
        <taxon>Sar</taxon>
        <taxon>Stramenopiles</taxon>
        <taxon>Oomycota</taxon>
        <taxon>Peronosporomycetes</taxon>
        <taxon>Peronosporales</taxon>
        <taxon>Peronosporaceae</taxon>
        <taxon>Phytophthora</taxon>
    </lineage>
</organism>
<feature type="compositionally biased region" description="Low complexity" evidence="1">
    <location>
        <begin position="11"/>
        <end position="20"/>
    </location>
</feature>
<feature type="region of interest" description="Disordered" evidence="1">
    <location>
        <begin position="300"/>
        <end position="330"/>
    </location>
</feature>
<protein>
    <submittedName>
        <fullName evidence="2">Uncharacterized protein</fullName>
    </submittedName>
</protein>
<proteinExistence type="predicted"/>
<feature type="compositionally biased region" description="Basic and acidic residues" evidence="1">
    <location>
        <begin position="1"/>
        <end position="10"/>
    </location>
</feature>
<accession>A0A6G0K8H7</accession>